<protein>
    <recommendedName>
        <fullName evidence="10">t-SNARE coiled-coil homology domain-containing protein</fullName>
    </recommendedName>
</protein>
<feature type="compositionally biased region" description="Low complexity" evidence="8">
    <location>
        <begin position="220"/>
        <end position="232"/>
    </location>
</feature>
<dbReference type="Gene3D" id="1.20.58.70">
    <property type="match status" value="1"/>
</dbReference>
<dbReference type="InterPro" id="IPR021538">
    <property type="entry name" value="Syntaxin-5_N"/>
</dbReference>
<dbReference type="InterPro" id="IPR006012">
    <property type="entry name" value="Syntaxin/epimorphin_CS"/>
</dbReference>
<keyword evidence="4 9" id="KW-0812">Transmembrane</keyword>
<evidence type="ECO:0000256" key="8">
    <source>
        <dbReference type="SAM" id="MobiDB-lite"/>
    </source>
</evidence>
<dbReference type="PANTHER" id="PTHR19957">
    <property type="entry name" value="SYNTAXIN"/>
    <property type="match status" value="1"/>
</dbReference>
<comment type="caution">
    <text evidence="11">The sequence shown here is derived from an EMBL/GenBank/DDBJ whole genome shotgun (WGS) entry which is preliminary data.</text>
</comment>
<dbReference type="PANTHER" id="PTHR19957:SF3">
    <property type="entry name" value="SYNTAXIN-5"/>
    <property type="match status" value="1"/>
</dbReference>
<dbReference type="GO" id="GO:0000139">
    <property type="term" value="C:Golgi membrane"/>
    <property type="evidence" value="ECO:0007669"/>
    <property type="project" value="TreeGrafter"/>
</dbReference>
<feature type="transmembrane region" description="Helical" evidence="9">
    <location>
        <begin position="347"/>
        <end position="367"/>
    </location>
</feature>
<feature type="compositionally biased region" description="Basic and acidic residues" evidence="8">
    <location>
        <begin position="210"/>
        <end position="219"/>
    </location>
</feature>
<evidence type="ECO:0000256" key="5">
    <source>
        <dbReference type="ARBA" id="ARBA00022989"/>
    </source>
</evidence>
<accession>A0AAN9TGP5</accession>
<dbReference type="GO" id="GO:0006906">
    <property type="term" value="P:vesicle fusion"/>
    <property type="evidence" value="ECO:0007669"/>
    <property type="project" value="TreeGrafter"/>
</dbReference>
<dbReference type="GO" id="GO:0031201">
    <property type="term" value="C:SNARE complex"/>
    <property type="evidence" value="ECO:0007669"/>
    <property type="project" value="TreeGrafter"/>
</dbReference>
<gene>
    <name evidence="11" type="ORF">V9T40_002731</name>
</gene>
<dbReference type="Pfam" id="PF05739">
    <property type="entry name" value="SNARE"/>
    <property type="match status" value="1"/>
</dbReference>
<keyword evidence="6" id="KW-0175">Coiled coil</keyword>
<dbReference type="GO" id="GO:0000149">
    <property type="term" value="F:SNARE binding"/>
    <property type="evidence" value="ECO:0007669"/>
    <property type="project" value="TreeGrafter"/>
</dbReference>
<comment type="subcellular location">
    <subcellularLocation>
        <location evidence="1">Membrane</location>
        <topology evidence="1">Single-pass type IV membrane protein</topology>
    </subcellularLocation>
</comment>
<evidence type="ECO:0000313" key="12">
    <source>
        <dbReference type="Proteomes" id="UP001367676"/>
    </source>
</evidence>
<evidence type="ECO:0000313" key="11">
    <source>
        <dbReference type="EMBL" id="KAK7591118.1"/>
    </source>
</evidence>
<dbReference type="GO" id="GO:0006888">
    <property type="term" value="P:endoplasmic reticulum to Golgi vesicle-mediated transport"/>
    <property type="evidence" value="ECO:0007669"/>
    <property type="project" value="TreeGrafter"/>
</dbReference>
<evidence type="ECO:0000259" key="10">
    <source>
        <dbReference type="PROSITE" id="PS50192"/>
    </source>
</evidence>
<feature type="region of interest" description="Disordered" evidence="8">
    <location>
        <begin position="209"/>
        <end position="235"/>
    </location>
</feature>
<feature type="domain" description="T-SNARE coiled-coil homology" evidence="10">
    <location>
        <begin position="276"/>
        <end position="338"/>
    </location>
</feature>
<dbReference type="Proteomes" id="UP001367676">
    <property type="component" value="Unassembled WGS sequence"/>
</dbReference>
<dbReference type="GO" id="GO:0048278">
    <property type="term" value="P:vesicle docking"/>
    <property type="evidence" value="ECO:0007669"/>
    <property type="project" value="TreeGrafter"/>
</dbReference>
<dbReference type="GO" id="GO:0006886">
    <property type="term" value="P:intracellular protein transport"/>
    <property type="evidence" value="ECO:0007669"/>
    <property type="project" value="InterPro"/>
</dbReference>
<keyword evidence="7 9" id="KW-0472">Membrane</keyword>
<evidence type="ECO:0000256" key="3">
    <source>
        <dbReference type="ARBA" id="ARBA00022448"/>
    </source>
</evidence>
<proteinExistence type="inferred from homology"/>
<dbReference type="CDD" id="cd15844">
    <property type="entry name" value="SNARE_syntaxin5"/>
    <property type="match status" value="1"/>
</dbReference>
<evidence type="ECO:0000256" key="1">
    <source>
        <dbReference type="ARBA" id="ARBA00004211"/>
    </source>
</evidence>
<evidence type="ECO:0000256" key="9">
    <source>
        <dbReference type="SAM" id="Phobius"/>
    </source>
</evidence>
<dbReference type="InterPro" id="IPR045242">
    <property type="entry name" value="Syntaxin"/>
</dbReference>
<dbReference type="SMART" id="SM00397">
    <property type="entry name" value="t_SNARE"/>
    <property type="match status" value="1"/>
</dbReference>
<keyword evidence="5 9" id="KW-1133">Transmembrane helix</keyword>
<keyword evidence="12" id="KW-1185">Reference proteome</keyword>
<evidence type="ECO:0000256" key="2">
    <source>
        <dbReference type="ARBA" id="ARBA00009063"/>
    </source>
</evidence>
<name>A0AAN9TGP5_9HEMI</name>
<dbReference type="PROSITE" id="PS50192">
    <property type="entry name" value="T_SNARE"/>
    <property type="match status" value="1"/>
</dbReference>
<dbReference type="PROSITE" id="PS00914">
    <property type="entry name" value="SYNTAXIN"/>
    <property type="match status" value="1"/>
</dbReference>
<dbReference type="InterPro" id="IPR000727">
    <property type="entry name" value="T_SNARE_dom"/>
</dbReference>
<evidence type="ECO:0000256" key="6">
    <source>
        <dbReference type="ARBA" id="ARBA00023054"/>
    </source>
</evidence>
<keyword evidence="3" id="KW-0813">Transport</keyword>
<comment type="similarity">
    <text evidence="2">Belongs to the syntaxin family.</text>
</comment>
<sequence>MTARRRRVPSESQPLSLVASSEDFSTDYFYNSNFHERNDRAVLLNKAVSDDENIKMPRDRTAEFGSAVRSLQGRQIMRATSVRDVKKVKMLQSYGEFMMVAKSIGKNIANTYTKLEKLTLLVKRKPLFNDRPTEIQELTYIIKEDLKAINEQLARLQGISKRQNISHQKNGHKHLLSHSNSVVVSLQSKLATMSNEFKQVLDTRTQNLKQAKDRRDHFSESVASSSSAQSSAPFRQENTSLLLSDDHVYGQDEASASTSLLPVQSQTQMLMYDHTDQYLQSRADTMQNIESTIVELGGIFQQLAHMVKEQDEMVERIDTNIMETELNVEAAHHQILKYFQSVTSNRWLMIKIFAVIMFFFTFFAVFLA</sequence>
<dbReference type="GO" id="GO:0005484">
    <property type="term" value="F:SNAP receptor activity"/>
    <property type="evidence" value="ECO:0007669"/>
    <property type="project" value="InterPro"/>
</dbReference>
<dbReference type="InterPro" id="IPR010989">
    <property type="entry name" value="SNARE"/>
</dbReference>
<reference evidence="11 12" key="1">
    <citation type="submission" date="2024-03" db="EMBL/GenBank/DDBJ databases">
        <title>Adaptation during the transition from Ophiocordyceps entomopathogen to insect associate is accompanied by gene loss and intensified selection.</title>
        <authorList>
            <person name="Ward C.M."/>
            <person name="Onetto C.A."/>
            <person name="Borneman A.R."/>
        </authorList>
    </citation>
    <scope>NUCLEOTIDE SEQUENCE [LARGE SCALE GENOMIC DNA]</scope>
    <source>
        <strain evidence="11">AWRI1</strain>
        <tissue evidence="11">Single Adult Female</tissue>
    </source>
</reference>
<dbReference type="AlphaFoldDB" id="A0AAN9TGP5"/>
<dbReference type="Pfam" id="PF11416">
    <property type="entry name" value="Syntaxin-5_N"/>
    <property type="match status" value="1"/>
</dbReference>
<evidence type="ECO:0000256" key="4">
    <source>
        <dbReference type="ARBA" id="ARBA00022692"/>
    </source>
</evidence>
<evidence type="ECO:0000256" key="7">
    <source>
        <dbReference type="ARBA" id="ARBA00023136"/>
    </source>
</evidence>
<dbReference type="SUPFAM" id="SSF47661">
    <property type="entry name" value="t-snare proteins"/>
    <property type="match status" value="1"/>
</dbReference>
<dbReference type="EMBL" id="JBBCAQ010000022">
    <property type="protein sequence ID" value="KAK7591118.1"/>
    <property type="molecule type" value="Genomic_DNA"/>
</dbReference>
<organism evidence="11 12">
    <name type="scientific">Parthenolecanium corni</name>
    <dbReference type="NCBI Taxonomy" id="536013"/>
    <lineage>
        <taxon>Eukaryota</taxon>
        <taxon>Metazoa</taxon>
        <taxon>Ecdysozoa</taxon>
        <taxon>Arthropoda</taxon>
        <taxon>Hexapoda</taxon>
        <taxon>Insecta</taxon>
        <taxon>Pterygota</taxon>
        <taxon>Neoptera</taxon>
        <taxon>Paraneoptera</taxon>
        <taxon>Hemiptera</taxon>
        <taxon>Sternorrhyncha</taxon>
        <taxon>Coccoidea</taxon>
        <taxon>Coccidae</taxon>
        <taxon>Parthenolecanium</taxon>
    </lineage>
</organism>